<keyword evidence="10" id="KW-1185">Reference proteome</keyword>
<dbReference type="STRING" id="312017.Q24I73"/>
<dbReference type="GeneID" id="7823048"/>
<keyword evidence="5 6" id="KW-0788">Thiol protease</keyword>
<dbReference type="GO" id="GO:0004843">
    <property type="term" value="F:cysteine-type deubiquitinase activity"/>
    <property type="evidence" value="ECO:0007669"/>
    <property type="project" value="UniProtKB-UniRule"/>
</dbReference>
<evidence type="ECO:0000256" key="6">
    <source>
        <dbReference type="RuleBase" id="RU366025"/>
    </source>
</evidence>
<dbReference type="InterPro" id="IPR018200">
    <property type="entry name" value="USP_CS"/>
</dbReference>
<dbReference type="InterPro" id="IPR001394">
    <property type="entry name" value="Peptidase_C19_UCH"/>
</dbReference>
<keyword evidence="2 6" id="KW-0645">Protease</keyword>
<evidence type="ECO:0000259" key="8">
    <source>
        <dbReference type="PROSITE" id="PS50235"/>
    </source>
</evidence>
<dbReference type="PROSITE" id="PS00973">
    <property type="entry name" value="USP_2"/>
    <property type="match status" value="1"/>
</dbReference>
<accession>Q24I73</accession>
<dbReference type="SUPFAM" id="SSF54001">
    <property type="entry name" value="Cysteine proteinases"/>
    <property type="match status" value="1"/>
</dbReference>
<evidence type="ECO:0000256" key="3">
    <source>
        <dbReference type="ARBA" id="ARBA00022786"/>
    </source>
</evidence>
<dbReference type="InterPro" id="IPR044635">
    <property type="entry name" value="UBP14-like"/>
</dbReference>
<dbReference type="RefSeq" id="XP_001027607.3">
    <property type="nucleotide sequence ID" value="XM_001027607.3"/>
</dbReference>
<dbReference type="GO" id="GO:0061136">
    <property type="term" value="P:regulation of proteasomal protein catabolic process"/>
    <property type="evidence" value="ECO:0007669"/>
    <property type="project" value="TreeGrafter"/>
</dbReference>
<dbReference type="GO" id="GO:0043161">
    <property type="term" value="P:proteasome-mediated ubiquitin-dependent protein catabolic process"/>
    <property type="evidence" value="ECO:0007669"/>
    <property type="project" value="InterPro"/>
</dbReference>
<feature type="domain" description="USP" evidence="8">
    <location>
        <begin position="93"/>
        <end position="545"/>
    </location>
</feature>
<dbReference type="HOGENOM" id="CLU_013522_0_0_1"/>
<dbReference type="Proteomes" id="UP000009168">
    <property type="component" value="Unassembled WGS sequence"/>
</dbReference>
<comment type="similarity">
    <text evidence="6">Belongs to the peptidase C19 family.</text>
</comment>
<evidence type="ECO:0000256" key="7">
    <source>
        <dbReference type="SAM" id="Coils"/>
    </source>
</evidence>
<evidence type="ECO:0000256" key="1">
    <source>
        <dbReference type="ARBA" id="ARBA00000707"/>
    </source>
</evidence>
<protein>
    <recommendedName>
        <fullName evidence="6">Ubiquitin carboxyl-terminal hydrolase</fullName>
        <ecNumber evidence="6">3.4.19.12</ecNumber>
    </recommendedName>
</protein>
<dbReference type="Gene3D" id="3.90.70.10">
    <property type="entry name" value="Cysteine proteinases"/>
    <property type="match status" value="1"/>
</dbReference>
<evidence type="ECO:0000256" key="2">
    <source>
        <dbReference type="ARBA" id="ARBA00022670"/>
    </source>
</evidence>
<gene>
    <name evidence="9" type="ORF">TTHERM_00568020</name>
</gene>
<dbReference type="GO" id="GO:0016579">
    <property type="term" value="P:protein deubiquitination"/>
    <property type="evidence" value="ECO:0007669"/>
    <property type="project" value="InterPro"/>
</dbReference>
<dbReference type="PANTHER" id="PTHR43982:SF6">
    <property type="entry name" value="UBIQUITIN CARBOXYL-TERMINAL HYDROLASE 2-RELATED"/>
    <property type="match status" value="1"/>
</dbReference>
<dbReference type="OrthoDB" id="2420415at2759"/>
<keyword evidence="7" id="KW-0175">Coiled coil</keyword>
<dbReference type="PROSITE" id="PS00972">
    <property type="entry name" value="USP_1"/>
    <property type="match status" value="1"/>
</dbReference>
<dbReference type="GO" id="GO:0070628">
    <property type="term" value="F:proteasome binding"/>
    <property type="evidence" value="ECO:0007669"/>
    <property type="project" value="TreeGrafter"/>
</dbReference>
<feature type="coiled-coil region" evidence="7">
    <location>
        <begin position="446"/>
        <end position="473"/>
    </location>
</feature>
<dbReference type="InterPro" id="IPR028889">
    <property type="entry name" value="USP"/>
</dbReference>
<dbReference type="AlphaFoldDB" id="Q24I73"/>
<keyword evidence="4 6" id="KW-0378">Hydrolase</keyword>
<organism evidence="9 10">
    <name type="scientific">Tetrahymena thermophila (strain SB210)</name>
    <dbReference type="NCBI Taxonomy" id="312017"/>
    <lineage>
        <taxon>Eukaryota</taxon>
        <taxon>Sar</taxon>
        <taxon>Alveolata</taxon>
        <taxon>Ciliophora</taxon>
        <taxon>Intramacronucleata</taxon>
        <taxon>Oligohymenophorea</taxon>
        <taxon>Hymenostomatida</taxon>
        <taxon>Tetrahymenina</taxon>
        <taxon>Tetrahymenidae</taxon>
        <taxon>Tetrahymena</taxon>
    </lineage>
</organism>
<comment type="catalytic activity">
    <reaction evidence="1 6">
        <text>Thiol-dependent hydrolysis of ester, thioester, amide, peptide and isopeptide bonds formed by the C-terminal Gly of ubiquitin (a 76-residue protein attached to proteins as an intracellular targeting signal).</text>
        <dbReference type="EC" id="3.4.19.12"/>
    </reaction>
</comment>
<dbReference type="PROSITE" id="PS50235">
    <property type="entry name" value="USP_3"/>
    <property type="match status" value="1"/>
</dbReference>
<evidence type="ECO:0000256" key="5">
    <source>
        <dbReference type="ARBA" id="ARBA00022807"/>
    </source>
</evidence>
<dbReference type="EC" id="3.4.19.12" evidence="6"/>
<keyword evidence="3 6" id="KW-0833">Ubl conjugation pathway</keyword>
<proteinExistence type="inferred from homology"/>
<dbReference type="Pfam" id="PF00443">
    <property type="entry name" value="UCH"/>
    <property type="match status" value="1"/>
</dbReference>
<evidence type="ECO:0000313" key="10">
    <source>
        <dbReference type="Proteomes" id="UP000009168"/>
    </source>
</evidence>
<dbReference type="InParanoid" id="Q24I73"/>
<dbReference type="InterPro" id="IPR038765">
    <property type="entry name" value="Papain-like_cys_pep_sf"/>
</dbReference>
<dbReference type="eggNOG" id="KOG1863">
    <property type="taxonomic scope" value="Eukaryota"/>
</dbReference>
<dbReference type="KEGG" id="tet:TTHERM_00568020"/>
<dbReference type="EMBL" id="GG662498">
    <property type="protein sequence ID" value="EAS07365.3"/>
    <property type="molecule type" value="Genomic_DNA"/>
</dbReference>
<evidence type="ECO:0000256" key="4">
    <source>
        <dbReference type="ARBA" id="ARBA00022801"/>
    </source>
</evidence>
<sequence>MNQNLKQQVENAKEMGFRSDIIERAQQMYSKGDNLIDLCLEIQSNQNQNQNLIQNMGPSPQLSHKRTDSYMDHIDYDQDFNLTDRIRKKNHPVGLMNVGNTCYFNSLIQSYFNNSEFCKYILKYRYPSRLDFNKLTKYLGEQKSKRVIASINLVVHLQRLFSFMVLSDKKFFNPTNLLKNIVNDFGERLKIGDQQDIGEFNLTFLSRVEEGLIYSENNVTKLEDKWLAESSSQNSQASCDTQSNQEEFEEDKRIKSLFFGKRTQVSIFYQDEQEIKHQESQQFSSIYLQTECKDLISAWEEQRNYTVDDFKNDKNEKVIASMQFWISKIPEVLLFQIQRMQYDQKTKEVVKIHTEFSFDKEIYVDRFLEVNKDMYFQIQNKQQSLKKQKDDLIQQLEYYQNYSQSQLGILQILELTQKFYQDPIQKDLQIAADAQEKIVSILDQSKIKCLEKIQSLESQLKKIKDEEDLLFQSMKNQKYILQSILIHKGSSAEFGHYFSYIYDLNQQKWFKYDDINCIEVEESEVLRNAKGFADQSAYGLIYINEDLAKKNRETIYKQDSTNLVQYLPQNLKEELIKENKQFQTDLEEYHLAQQASLIIREYDKRFTFIEQYIRKFNKMSIDKKFPCLINFGGFLYYQGLLNYFQLHLLDTSLKAQISPSYGLHDLLNDQKLLLKLKEQIRNLYQNRGFNLNYSNKEIQFIEMKFAEYIQNVKCCIISCIIMESALNQDWENSLIAIYKLIKINNPEQAYFRSFGDFNLSLILLKLSCLIFDFCGQDTPQNIFKIVTIIVAFSKNLPKNYELVLKQIKQNLNDFTKNAEQIFDKTTLKSYNEHLKAVTDQSKNDQYASIVQKPYELIERKIEEIQKDMDNMYNWSIGLSEDKYLNRLLELQKQFDQSSKKFASFFNLIFQKQSTFGLKERVNTLHSDIFKK</sequence>
<reference evidence="10" key="1">
    <citation type="journal article" date="2006" name="PLoS Biol.">
        <title>Macronuclear genome sequence of the ciliate Tetrahymena thermophila, a model eukaryote.</title>
        <authorList>
            <person name="Eisen J.A."/>
            <person name="Coyne R.S."/>
            <person name="Wu M."/>
            <person name="Wu D."/>
            <person name="Thiagarajan M."/>
            <person name="Wortman J.R."/>
            <person name="Badger J.H."/>
            <person name="Ren Q."/>
            <person name="Amedeo P."/>
            <person name="Jones K.M."/>
            <person name="Tallon L.J."/>
            <person name="Delcher A.L."/>
            <person name="Salzberg S.L."/>
            <person name="Silva J.C."/>
            <person name="Haas B.J."/>
            <person name="Majoros W.H."/>
            <person name="Farzad M."/>
            <person name="Carlton J.M."/>
            <person name="Smith R.K. Jr."/>
            <person name="Garg J."/>
            <person name="Pearlman R.E."/>
            <person name="Karrer K.M."/>
            <person name="Sun L."/>
            <person name="Manning G."/>
            <person name="Elde N.C."/>
            <person name="Turkewitz A.P."/>
            <person name="Asai D.J."/>
            <person name="Wilkes D.E."/>
            <person name="Wang Y."/>
            <person name="Cai H."/>
            <person name="Collins K."/>
            <person name="Stewart B.A."/>
            <person name="Lee S.R."/>
            <person name="Wilamowska K."/>
            <person name="Weinberg Z."/>
            <person name="Ruzzo W.L."/>
            <person name="Wloga D."/>
            <person name="Gaertig J."/>
            <person name="Frankel J."/>
            <person name="Tsao C.-C."/>
            <person name="Gorovsky M.A."/>
            <person name="Keeling P.J."/>
            <person name="Waller R.F."/>
            <person name="Patron N.J."/>
            <person name="Cherry J.M."/>
            <person name="Stover N.A."/>
            <person name="Krieger C.J."/>
            <person name="del Toro C."/>
            <person name="Ryder H.F."/>
            <person name="Williamson S.C."/>
            <person name="Barbeau R.A."/>
            <person name="Hamilton E.P."/>
            <person name="Orias E."/>
        </authorList>
    </citation>
    <scope>NUCLEOTIDE SEQUENCE [LARGE SCALE GENOMIC DNA]</scope>
    <source>
        <strain evidence="10">SB210</strain>
    </source>
</reference>
<name>Q24I73_TETTS</name>
<dbReference type="PANTHER" id="PTHR43982">
    <property type="entry name" value="UBIQUITIN CARBOXYL-TERMINAL HYDROLASE"/>
    <property type="match status" value="1"/>
</dbReference>
<evidence type="ECO:0000313" key="9">
    <source>
        <dbReference type="EMBL" id="EAS07365.3"/>
    </source>
</evidence>